<keyword evidence="3" id="KW-1185">Reference proteome</keyword>
<protein>
    <recommendedName>
        <fullName evidence="4">Vacuole membrane protein 1</fullName>
    </recommendedName>
</protein>
<proteinExistence type="predicted"/>
<dbReference type="Proteomes" id="UP000784294">
    <property type="component" value="Unassembled WGS sequence"/>
</dbReference>
<feature type="non-terminal residue" evidence="2">
    <location>
        <position position="232"/>
    </location>
</feature>
<accession>A0A3S5AQ38</accession>
<keyword evidence="1" id="KW-0812">Transmembrane</keyword>
<keyword evidence="1" id="KW-0472">Membrane</keyword>
<keyword evidence="1" id="KW-1133">Transmembrane helix</keyword>
<evidence type="ECO:0000313" key="2">
    <source>
        <dbReference type="EMBL" id="VEL29233.1"/>
    </source>
</evidence>
<comment type="caution">
    <text evidence="2">The sequence shown here is derived from an EMBL/GenBank/DDBJ whole genome shotgun (WGS) entry which is preliminary data.</text>
</comment>
<name>A0A3S5AQ38_9PLAT</name>
<dbReference type="AlphaFoldDB" id="A0A3S5AQ38"/>
<gene>
    <name evidence="2" type="ORF">PXEA_LOCUS22673</name>
</gene>
<sequence length="232" mass="26349">MFCQFSNPPHSGLSVTQSLFDSPESVSIGYSSLNMYGNGTNVRSLAHRKKPQRTQDSNHVSIKQIKLWTFPFKTLYGFWGECSFRCTQLLFAIFRYKKLFAITSVVCFILVLLNAKDGPHQQTFQESKNVLFWWLWWVWLGFLSSCGLGTGLHTFVLYLGPFIAQVTMGAYECHSTRFPEPPFPDKVICPDDGKTEDINVWKIISKVQIPSILWGLGTAIGELPPYFMARGA</sequence>
<organism evidence="2 3">
    <name type="scientific">Protopolystoma xenopodis</name>
    <dbReference type="NCBI Taxonomy" id="117903"/>
    <lineage>
        <taxon>Eukaryota</taxon>
        <taxon>Metazoa</taxon>
        <taxon>Spiralia</taxon>
        <taxon>Lophotrochozoa</taxon>
        <taxon>Platyhelminthes</taxon>
        <taxon>Monogenea</taxon>
        <taxon>Polyopisthocotylea</taxon>
        <taxon>Polystomatidea</taxon>
        <taxon>Polystomatidae</taxon>
        <taxon>Protopolystoma</taxon>
    </lineage>
</organism>
<feature type="transmembrane region" description="Helical" evidence="1">
    <location>
        <begin position="99"/>
        <end position="115"/>
    </location>
</feature>
<evidence type="ECO:0000256" key="1">
    <source>
        <dbReference type="SAM" id="Phobius"/>
    </source>
</evidence>
<evidence type="ECO:0000313" key="3">
    <source>
        <dbReference type="Proteomes" id="UP000784294"/>
    </source>
</evidence>
<evidence type="ECO:0008006" key="4">
    <source>
        <dbReference type="Google" id="ProtNLM"/>
    </source>
</evidence>
<dbReference type="OrthoDB" id="2016540at2759"/>
<feature type="transmembrane region" description="Helical" evidence="1">
    <location>
        <begin position="135"/>
        <end position="159"/>
    </location>
</feature>
<dbReference type="EMBL" id="CAAALY010101376">
    <property type="protein sequence ID" value="VEL29233.1"/>
    <property type="molecule type" value="Genomic_DNA"/>
</dbReference>
<reference evidence="2" key="1">
    <citation type="submission" date="2018-11" db="EMBL/GenBank/DDBJ databases">
        <authorList>
            <consortium name="Pathogen Informatics"/>
        </authorList>
    </citation>
    <scope>NUCLEOTIDE SEQUENCE</scope>
</reference>